<dbReference type="Gene3D" id="1.10.630.10">
    <property type="entry name" value="Cytochrome P450"/>
    <property type="match status" value="1"/>
</dbReference>
<dbReference type="InterPro" id="IPR001128">
    <property type="entry name" value="Cyt_P450"/>
</dbReference>
<dbReference type="SUPFAM" id="SSF48264">
    <property type="entry name" value="Cytochrome P450"/>
    <property type="match status" value="1"/>
</dbReference>
<name>A0ABP9BMZ2_9MICC</name>
<dbReference type="InterPro" id="IPR002397">
    <property type="entry name" value="Cyt_P450_B"/>
</dbReference>
<comment type="similarity">
    <text evidence="1">Belongs to the cytochrome P450 family.</text>
</comment>
<dbReference type="Pfam" id="PF00067">
    <property type="entry name" value="p450"/>
    <property type="match status" value="1"/>
</dbReference>
<evidence type="ECO:0000313" key="3">
    <source>
        <dbReference type="Proteomes" id="UP001500187"/>
    </source>
</evidence>
<protein>
    <submittedName>
        <fullName evidence="2">Cytochrome P450</fullName>
    </submittedName>
</protein>
<organism evidence="2 3">
    <name type="scientific">Rothia endophytica</name>
    <dbReference type="NCBI Taxonomy" id="1324766"/>
    <lineage>
        <taxon>Bacteria</taxon>
        <taxon>Bacillati</taxon>
        <taxon>Actinomycetota</taxon>
        <taxon>Actinomycetes</taxon>
        <taxon>Micrococcales</taxon>
        <taxon>Micrococcaceae</taxon>
        <taxon>Rothia</taxon>
    </lineage>
</organism>
<dbReference type="PANTHER" id="PTHR46696:SF6">
    <property type="entry name" value="P450, PUTATIVE (EUROFUNG)-RELATED"/>
    <property type="match status" value="1"/>
</dbReference>
<accession>A0ABP9BMZ2</accession>
<dbReference type="Proteomes" id="UP001500187">
    <property type="component" value="Unassembled WGS sequence"/>
</dbReference>
<dbReference type="EMBL" id="BAABKP010000003">
    <property type="protein sequence ID" value="GAA4798005.1"/>
    <property type="molecule type" value="Genomic_DNA"/>
</dbReference>
<dbReference type="PRINTS" id="PR00359">
    <property type="entry name" value="BP450"/>
</dbReference>
<gene>
    <name evidence="2" type="ORF">GCM10023352_17130</name>
</gene>
<sequence length="399" mass="44252">MTTNPQETTPNDWDTRSPDVQADQVAAYDAMRSKCPVAHDDYMGYSLLKNADIKYALEHPEIFSNKVSTRHIAVPNGMDAPEHTAFRAVNDKYFTPDRMQVFEPQIRQVVKSLVSKLPRNEVFDAMDGFAQLYAVRIQNVFMGWPASLEQPLIEWVEKNRRATLAGDREQMGKIALEFDGYIRALLDERRGADAAADITAELIQDVIDLPQDLGGPRTMTDEELISLIRNWTVGELSTVSACAGIILAFLAEHPQEQDRLRTSLAVGKTAEIAAAVEEVMRLQDPLVTNRRVTTQPVEIGGRSIPAGAKVTINWASANRDEDAFEDATTYNPHRSQENNLVYGQGLHVCPGAPLARLELRVLMEELLATTDLIEFGGANPTQNAVYPAAGYSKVLTRIS</sequence>
<proteinExistence type="inferred from homology"/>
<evidence type="ECO:0000313" key="2">
    <source>
        <dbReference type="EMBL" id="GAA4798005.1"/>
    </source>
</evidence>
<dbReference type="InterPro" id="IPR036396">
    <property type="entry name" value="Cyt_P450_sf"/>
</dbReference>
<dbReference type="PANTHER" id="PTHR46696">
    <property type="entry name" value="P450, PUTATIVE (EUROFUNG)-RELATED"/>
    <property type="match status" value="1"/>
</dbReference>
<comment type="caution">
    <text evidence="2">The sequence shown here is derived from an EMBL/GenBank/DDBJ whole genome shotgun (WGS) entry which is preliminary data.</text>
</comment>
<dbReference type="RefSeq" id="WP_251380351.1">
    <property type="nucleotide sequence ID" value="NZ_BAABKP010000003.1"/>
</dbReference>
<evidence type="ECO:0000256" key="1">
    <source>
        <dbReference type="ARBA" id="ARBA00010617"/>
    </source>
</evidence>
<dbReference type="CDD" id="cd11079">
    <property type="entry name" value="Cyp_unk"/>
    <property type="match status" value="1"/>
</dbReference>
<keyword evidence="3" id="KW-1185">Reference proteome</keyword>
<reference evidence="3" key="1">
    <citation type="journal article" date="2019" name="Int. J. Syst. Evol. Microbiol.">
        <title>The Global Catalogue of Microorganisms (GCM) 10K type strain sequencing project: providing services to taxonomists for standard genome sequencing and annotation.</title>
        <authorList>
            <consortium name="The Broad Institute Genomics Platform"/>
            <consortium name="The Broad Institute Genome Sequencing Center for Infectious Disease"/>
            <person name="Wu L."/>
            <person name="Ma J."/>
        </authorList>
    </citation>
    <scope>NUCLEOTIDE SEQUENCE [LARGE SCALE GENOMIC DNA]</scope>
    <source>
        <strain evidence="3">JCM 18541</strain>
    </source>
</reference>